<dbReference type="AlphaFoldDB" id="A0A5S9XTV2"/>
<accession>A0A5S9XTV2</accession>
<organism evidence="1 2">
    <name type="scientific">Arabidopsis thaliana</name>
    <name type="common">Mouse-ear cress</name>
    <dbReference type="NCBI Taxonomy" id="3702"/>
    <lineage>
        <taxon>Eukaryota</taxon>
        <taxon>Viridiplantae</taxon>
        <taxon>Streptophyta</taxon>
        <taxon>Embryophyta</taxon>
        <taxon>Tracheophyta</taxon>
        <taxon>Spermatophyta</taxon>
        <taxon>Magnoliopsida</taxon>
        <taxon>eudicotyledons</taxon>
        <taxon>Gunneridae</taxon>
        <taxon>Pentapetalae</taxon>
        <taxon>rosids</taxon>
        <taxon>malvids</taxon>
        <taxon>Brassicales</taxon>
        <taxon>Brassicaceae</taxon>
        <taxon>Camelineae</taxon>
        <taxon>Arabidopsis</taxon>
    </lineage>
</organism>
<dbReference type="EMBL" id="CACSHJ010000095">
    <property type="protein sequence ID" value="CAA0395535.1"/>
    <property type="molecule type" value="Genomic_DNA"/>
</dbReference>
<evidence type="ECO:0000313" key="2">
    <source>
        <dbReference type="Proteomes" id="UP000434276"/>
    </source>
</evidence>
<proteinExistence type="predicted"/>
<reference evidence="1 2" key="1">
    <citation type="submission" date="2019-12" db="EMBL/GenBank/DDBJ databases">
        <authorList>
            <person name="Jiao W.-B."/>
            <person name="Schneeberger K."/>
        </authorList>
    </citation>
    <scope>NUCLEOTIDE SEQUENCE [LARGE SCALE GENOMIC DNA]</scope>
    <source>
        <strain evidence="2">cv. C24</strain>
    </source>
</reference>
<gene>
    <name evidence="1" type="ORF">C24_LOCUS18280</name>
</gene>
<name>A0A5S9XTV2_ARATH</name>
<dbReference type="Proteomes" id="UP000434276">
    <property type="component" value="Unassembled WGS sequence"/>
</dbReference>
<sequence>MKEELLCSYILVVASLTLSHFLETIDSKFKQARPSNGRLDEKRRFLFPHLIQIGWRCAGTHPTIIRQDGPTRWRSSYIFGRQYFMSVEKVDVVVETGRSKKRMRMIIGTSEEYINLPSGQIEADTELTATNLELSLLAGEFFHPGFHQFLLATFMLMEHRCVFPNHV</sequence>
<protein>
    <submittedName>
        <fullName evidence="1">Uncharacterized protein</fullName>
    </submittedName>
</protein>
<evidence type="ECO:0000313" key="1">
    <source>
        <dbReference type="EMBL" id="CAA0395535.1"/>
    </source>
</evidence>